<protein>
    <recommendedName>
        <fullName evidence="3">Ycf55</fullName>
    </recommendedName>
</protein>
<accession>A0A1C9C888</accession>
<keyword evidence="2" id="KW-0934">Plastid</keyword>
<evidence type="ECO:0000313" key="2">
    <source>
        <dbReference type="EMBL" id="AOM64600.1"/>
    </source>
</evidence>
<dbReference type="InterPro" id="IPR017077">
    <property type="entry name" value="Uncharacterised_Ycf55_algae"/>
</dbReference>
<dbReference type="PIRSF" id="PIRSF036962">
    <property type="entry name" value="UCP036962_SignTr_Ycf55"/>
    <property type="match status" value="1"/>
</dbReference>
<dbReference type="Pfam" id="PF12452">
    <property type="entry name" value="DUF3685"/>
    <property type="match status" value="1"/>
</dbReference>
<dbReference type="AlphaFoldDB" id="A0A1C9C888"/>
<keyword evidence="1" id="KW-1133">Transmembrane helix</keyword>
<keyword evidence="1" id="KW-0812">Transmembrane</keyword>
<organism evidence="2">
    <name type="scientific">Riquetophycus sp</name>
    <dbReference type="NCBI Taxonomy" id="1897556"/>
    <lineage>
        <taxon>Eukaryota</taxon>
        <taxon>Rhodophyta</taxon>
        <taxon>Florideophyceae</taxon>
        <taxon>Rhodymeniophycidae</taxon>
        <taxon>Peyssonneliales</taxon>
        <taxon>Peyssonneliaceae</taxon>
        <taxon>Riquetophycus</taxon>
    </lineage>
</organism>
<gene>
    <name evidence="2" type="primary">ycf55</name>
    <name evidence="2" type="ORF">Riqu_121</name>
</gene>
<evidence type="ECO:0000256" key="1">
    <source>
        <dbReference type="SAM" id="Phobius"/>
    </source>
</evidence>
<feature type="transmembrane region" description="Helical" evidence="1">
    <location>
        <begin position="295"/>
        <end position="316"/>
    </location>
</feature>
<proteinExistence type="predicted"/>
<dbReference type="EMBL" id="KX284710">
    <property type="protein sequence ID" value="AOM64600.1"/>
    <property type="molecule type" value="Genomic_DNA"/>
</dbReference>
<keyword evidence="1" id="KW-0472">Membrane</keyword>
<geneLocation type="plastid" evidence="2"/>
<dbReference type="InterPro" id="IPR022552">
    <property type="entry name" value="UPF_Ycf55"/>
</dbReference>
<sequence length="324" mass="38009">MIMYWPYKQGINLNSEVGNLFFNTRQKFSDSLSNQTNDTLYIDMLDNSSRKKLFSSILTELEILILDIVELDLNINNIKSLNHKILYDLIEKSLHRFLSQLKQYFNIIIRCEYNQENYYSTILSEHKLLLENLLIYLIFGSCCINSQIFTFEKQYTPKEHVSILLENLIIQISNLVIFIILDNIKSLSKITSFIKINALCNNTYMSIRSLALFRNNLVIQHFIYIYIYKPKEIYSSRYKVWLISSKGLIAKYISITRLDDFSKLSTIQLILILLIEVQDIIIPKLEKLLLILSKIIIYIFINFLGNSIIFCIRAILAGIHSINK</sequence>
<name>A0A1C9C888_9FLOR</name>
<reference evidence="2" key="1">
    <citation type="journal article" date="2016" name="BMC Biol.">
        <title>Parallel evolution of highly conserved plastid genome architecture in red seaweeds and seed plants.</title>
        <authorList>
            <person name="Lee J."/>
            <person name="Cho C.H."/>
            <person name="Park S.I."/>
            <person name="Choi J.W."/>
            <person name="Song H.S."/>
            <person name="West J.A."/>
            <person name="Bhattacharya D."/>
            <person name="Yoon H.S."/>
        </authorList>
    </citation>
    <scope>NUCLEOTIDE SEQUENCE</scope>
</reference>
<evidence type="ECO:0008006" key="3">
    <source>
        <dbReference type="Google" id="ProtNLM"/>
    </source>
</evidence>